<keyword evidence="1" id="KW-0812">Transmembrane</keyword>
<gene>
    <name evidence="3" type="ordered locus">Sterm_3792</name>
</gene>
<dbReference type="SUPFAM" id="SSF50891">
    <property type="entry name" value="Cyclophilin-like"/>
    <property type="match status" value="1"/>
</dbReference>
<protein>
    <recommendedName>
        <fullName evidence="2">Cyclophilin-like domain-containing protein</fullName>
    </recommendedName>
</protein>
<dbReference type="AlphaFoldDB" id="D1AG00"/>
<dbReference type="RefSeq" id="WP_012863206.1">
    <property type="nucleotide sequence ID" value="NC_013517.1"/>
</dbReference>
<evidence type="ECO:0000313" key="3">
    <source>
        <dbReference type="EMBL" id="ACZ10626.1"/>
    </source>
</evidence>
<sequence>MKKISVIIILISFLGIIVIIANNRYDQINSVLKNRKIEISDNKNFQKISGNNNKKEADKMEDIRIKLTFNNKEIIVRMNDNKTARDFIELLPLKLDFRDYAGTEKVSDLPKKLSKDGAPSGSKPSAGSFAYYSPWGNLAVFYKDFQYSNGLIILGETEAGLENLKDIDGEVKVEILQ</sequence>
<reference evidence="3 4" key="2">
    <citation type="journal article" date="2010" name="Stand. Genomic Sci.">
        <title>Complete genome sequence of Sebaldella termitidis type strain (NCTC 11300).</title>
        <authorList>
            <person name="Harmon-Smith M."/>
            <person name="Celia L."/>
            <person name="Chertkov O."/>
            <person name="Lapidus A."/>
            <person name="Copeland A."/>
            <person name="Glavina Del Rio T."/>
            <person name="Nolan M."/>
            <person name="Lucas S."/>
            <person name="Tice H."/>
            <person name="Cheng J.F."/>
            <person name="Han C."/>
            <person name="Detter J.C."/>
            <person name="Bruce D."/>
            <person name="Goodwin L."/>
            <person name="Pitluck S."/>
            <person name="Pati A."/>
            <person name="Liolios K."/>
            <person name="Ivanova N."/>
            <person name="Mavromatis K."/>
            <person name="Mikhailova N."/>
            <person name="Chen A."/>
            <person name="Palaniappan K."/>
            <person name="Land M."/>
            <person name="Hauser L."/>
            <person name="Chang Y.J."/>
            <person name="Jeffries C.D."/>
            <person name="Brettin T."/>
            <person name="Goker M."/>
            <person name="Beck B."/>
            <person name="Bristow J."/>
            <person name="Eisen J.A."/>
            <person name="Markowitz V."/>
            <person name="Hugenholtz P."/>
            <person name="Kyrpides N.C."/>
            <person name="Klenk H.P."/>
            <person name="Chen F."/>
        </authorList>
    </citation>
    <scope>NUCLEOTIDE SEQUENCE [LARGE SCALE GENOMIC DNA]</scope>
    <source>
        <strain evidence="4">ATCC 33386 / NCTC 11300</strain>
    </source>
</reference>
<keyword evidence="1" id="KW-0472">Membrane</keyword>
<dbReference type="eggNOG" id="COG4925">
    <property type="taxonomic scope" value="Bacteria"/>
</dbReference>
<accession>D1AG00</accession>
<dbReference type="Gene3D" id="2.40.100.20">
    <property type="match status" value="1"/>
</dbReference>
<dbReference type="Pfam" id="PF18050">
    <property type="entry name" value="Cyclophil_like2"/>
    <property type="match status" value="1"/>
</dbReference>
<keyword evidence="1" id="KW-1133">Transmembrane helix</keyword>
<dbReference type="STRING" id="526218.Sterm_3792"/>
<dbReference type="InterPro" id="IPR041183">
    <property type="entry name" value="Cyclophilin-like"/>
</dbReference>
<reference evidence="4" key="1">
    <citation type="submission" date="2009-09" db="EMBL/GenBank/DDBJ databases">
        <title>The complete chromosome of Sebaldella termitidis ATCC 33386.</title>
        <authorList>
            <consortium name="US DOE Joint Genome Institute (JGI-PGF)"/>
            <person name="Lucas S."/>
            <person name="Copeland A."/>
            <person name="Lapidus A."/>
            <person name="Glavina del Rio T."/>
            <person name="Dalin E."/>
            <person name="Tice H."/>
            <person name="Bruce D."/>
            <person name="Goodwin L."/>
            <person name="Pitluck S."/>
            <person name="Kyrpides N."/>
            <person name="Mavromatis K."/>
            <person name="Ivanova N."/>
            <person name="Mikhailova N."/>
            <person name="Sims D."/>
            <person name="Meincke L."/>
            <person name="Brettin T."/>
            <person name="Detter J.C."/>
            <person name="Han C."/>
            <person name="Larimer F."/>
            <person name="Land M."/>
            <person name="Hauser L."/>
            <person name="Markowitz V."/>
            <person name="Cheng J.F."/>
            <person name="Hugenholtz P."/>
            <person name="Woyke T."/>
            <person name="Wu D."/>
            <person name="Eisen J.A."/>
        </authorList>
    </citation>
    <scope>NUCLEOTIDE SEQUENCE [LARGE SCALE GENOMIC DNA]</scope>
    <source>
        <strain evidence="4">ATCC 33386 / NCTC 11300</strain>
    </source>
</reference>
<feature type="domain" description="Cyclophilin-like" evidence="2">
    <location>
        <begin position="67"/>
        <end position="175"/>
    </location>
</feature>
<keyword evidence="4" id="KW-1185">Reference proteome</keyword>
<dbReference type="EMBL" id="CP001739">
    <property type="protein sequence ID" value="ACZ10626.1"/>
    <property type="molecule type" value="Genomic_DNA"/>
</dbReference>
<proteinExistence type="predicted"/>
<feature type="transmembrane region" description="Helical" evidence="1">
    <location>
        <begin position="6"/>
        <end position="25"/>
    </location>
</feature>
<evidence type="ECO:0000259" key="2">
    <source>
        <dbReference type="Pfam" id="PF18050"/>
    </source>
</evidence>
<dbReference type="InterPro" id="IPR029000">
    <property type="entry name" value="Cyclophilin-like_dom_sf"/>
</dbReference>
<evidence type="ECO:0000313" key="4">
    <source>
        <dbReference type="Proteomes" id="UP000000845"/>
    </source>
</evidence>
<organism evidence="3 4">
    <name type="scientific">Sebaldella termitidis (strain ATCC 33386 / NCTC 11300)</name>
    <dbReference type="NCBI Taxonomy" id="526218"/>
    <lineage>
        <taxon>Bacteria</taxon>
        <taxon>Fusobacteriati</taxon>
        <taxon>Fusobacteriota</taxon>
        <taxon>Fusobacteriia</taxon>
        <taxon>Fusobacteriales</taxon>
        <taxon>Leptotrichiaceae</taxon>
        <taxon>Sebaldella</taxon>
    </lineage>
</organism>
<dbReference type="Proteomes" id="UP000000845">
    <property type="component" value="Chromosome"/>
</dbReference>
<dbReference type="KEGG" id="str:Sterm_3792"/>
<evidence type="ECO:0000256" key="1">
    <source>
        <dbReference type="SAM" id="Phobius"/>
    </source>
</evidence>
<dbReference type="HOGENOM" id="CLU_099043_1_0_0"/>
<name>D1AG00_SEBTE</name>